<accession>A0AAU2K0C1</accession>
<sequence>MASGQDVLIQVQSIVALLTERPVESIEAGHRLLEDLDLDSLQIAELAQKLENALGKPIDDDLLNVDGATVAYCAEIAQAA</sequence>
<organism evidence="2">
    <name type="scientific">Streptomyces sp. NBC_00049</name>
    <dbReference type="NCBI Taxonomy" id="2903617"/>
    <lineage>
        <taxon>Bacteria</taxon>
        <taxon>Bacillati</taxon>
        <taxon>Actinomycetota</taxon>
        <taxon>Actinomycetes</taxon>
        <taxon>Kitasatosporales</taxon>
        <taxon>Streptomycetaceae</taxon>
        <taxon>Streptomyces</taxon>
    </lineage>
</organism>
<reference evidence="2" key="1">
    <citation type="submission" date="2022-10" db="EMBL/GenBank/DDBJ databases">
        <title>The complete genomes of actinobacterial strains from the NBC collection.</title>
        <authorList>
            <person name="Joergensen T.S."/>
            <person name="Alvarez Arevalo M."/>
            <person name="Sterndorff E.B."/>
            <person name="Faurdal D."/>
            <person name="Vuksanovic O."/>
            <person name="Mourched A.-S."/>
            <person name="Charusanti P."/>
            <person name="Shaw S."/>
            <person name="Blin K."/>
            <person name="Weber T."/>
        </authorList>
    </citation>
    <scope>NUCLEOTIDE SEQUENCE</scope>
    <source>
        <strain evidence="2">NBC_00049</strain>
    </source>
</reference>
<dbReference type="Pfam" id="PF00550">
    <property type="entry name" value="PP-binding"/>
    <property type="match status" value="1"/>
</dbReference>
<dbReference type="SUPFAM" id="SSF47336">
    <property type="entry name" value="ACP-like"/>
    <property type="match status" value="1"/>
</dbReference>
<feature type="domain" description="Carrier" evidence="1">
    <location>
        <begin position="5"/>
        <end position="80"/>
    </location>
</feature>
<gene>
    <name evidence="2" type="ORF">OG327_31260</name>
</gene>
<dbReference type="InterPro" id="IPR036736">
    <property type="entry name" value="ACP-like_sf"/>
</dbReference>
<proteinExistence type="predicted"/>
<evidence type="ECO:0000259" key="1">
    <source>
        <dbReference type="PROSITE" id="PS50075"/>
    </source>
</evidence>
<protein>
    <submittedName>
        <fullName evidence="2">Phosphopantetheine-binding protein</fullName>
    </submittedName>
</protein>
<dbReference type="InterPro" id="IPR009081">
    <property type="entry name" value="PP-bd_ACP"/>
</dbReference>
<name>A0AAU2K0C1_9ACTN</name>
<dbReference type="PROSITE" id="PS50075">
    <property type="entry name" value="CARRIER"/>
    <property type="match status" value="1"/>
</dbReference>
<dbReference type="EMBL" id="CP108264">
    <property type="protein sequence ID" value="WTU77447.1"/>
    <property type="molecule type" value="Genomic_DNA"/>
</dbReference>
<dbReference type="AlphaFoldDB" id="A0AAU2K0C1"/>
<dbReference type="Gene3D" id="1.10.1200.10">
    <property type="entry name" value="ACP-like"/>
    <property type="match status" value="1"/>
</dbReference>
<evidence type="ECO:0000313" key="2">
    <source>
        <dbReference type="EMBL" id="WTU77447.1"/>
    </source>
</evidence>